<feature type="domain" description="Methyltransferase regulatory" evidence="1">
    <location>
        <begin position="233"/>
        <end position="316"/>
    </location>
</feature>
<dbReference type="SUPFAM" id="SSF53335">
    <property type="entry name" value="S-adenosyl-L-methionine-dependent methyltransferases"/>
    <property type="match status" value="1"/>
</dbReference>
<dbReference type="InterPro" id="IPR025714">
    <property type="entry name" value="Methyltranfer_dom"/>
</dbReference>
<accession>A0A3S0AAP0</accession>
<dbReference type="Gene3D" id="3.40.50.150">
    <property type="entry name" value="Vaccinia Virus protein VP39"/>
    <property type="match status" value="1"/>
</dbReference>
<dbReference type="RefSeq" id="WP_126698465.1">
    <property type="nucleotide sequence ID" value="NZ_RWKW01000017.1"/>
</dbReference>
<name>A0A3S0AAP0_9HYPH</name>
<gene>
    <name evidence="3" type="ORF">EJC49_05495</name>
</gene>
<keyword evidence="4" id="KW-1185">Reference proteome</keyword>
<keyword evidence="3" id="KW-0489">Methyltransferase</keyword>
<feature type="domain" description="Methyltransferase" evidence="2">
    <location>
        <begin position="57"/>
        <end position="140"/>
    </location>
</feature>
<dbReference type="CDD" id="cd02440">
    <property type="entry name" value="AdoMet_MTases"/>
    <property type="match status" value="1"/>
</dbReference>
<evidence type="ECO:0000259" key="1">
    <source>
        <dbReference type="Pfam" id="PF10119"/>
    </source>
</evidence>
<keyword evidence="3" id="KW-0808">Transferase</keyword>
<organism evidence="3 4">
    <name type="scientific">Aquibium carbonis</name>
    <dbReference type="NCBI Taxonomy" id="2495581"/>
    <lineage>
        <taxon>Bacteria</taxon>
        <taxon>Pseudomonadati</taxon>
        <taxon>Pseudomonadota</taxon>
        <taxon>Alphaproteobacteria</taxon>
        <taxon>Hyphomicrobiales</taxon>
        <taxon>Phyllobacteriaceae</taxon>
        <taxon>Aquibium</taxon>
    </lineage>
</organism>
<proteinExistence type="predicted"/>
<evidence type="ECO:0000313" key="4">
    <source>
        <dbReference type="Proteomes" id="UP000278398"/>
    </source>
</evidence>
<evidence type="ECO:0000313" key="3">
    <source>
        <dbReference type="EMBL" id="RST87430.1"/>
    </source>
</evidence>
<reference evidence="3 4" key="1">
    <citation type="submission" date="2018-12" db="EMBL/GenBank/DDBJ databases">
        <title>Mesorhizobium carbonis sp. nov., isolated from coal mine water.</title>
        <authorList>
            <person name="Xin W."/>
            <person name="Xu Z."/>
            <person name="Xiang F."/>
            <person name="Zhang J."/>
            <person name="Xi L."/>
            <person name="Liu J."/>
        </authorList>
    </citation>
    <scope>NUCLEOTIDE SEQUENCE [LARGE SCALE GENOMIC DNA]</scope>
    <source>
        <strain evidence="3 4">B2.3</strain>
    </source>
</reference>
<dbReference type="Pfam" id="PF13847">
    <property type="entry name" value="Methyltransf_31"/>
    <property type="match status" value="1"/>
</dbReference>
<dbReference type="Pfam" id="PF10119">
    <property type="entry name" value="MethyTransf_Reg"/>
    <property type="match status" value="1"/>
</dbReference>
<dbReference type="Proteomes" id="UP000278398">
    <property type="component" value="Unassembled WGS sequence"/>
</dbReference>
<dbReference type="OrthoDB" id="5298787at2"/>
<dbReference type="AlphaFoldDB" id="A0A3S0AAP0"/>
<dbReference type="GO" id="GO:0008168">
    <property type="term" value="F:methyltransferase activity"/>
    <property type="evidence" value="ECO:0007669"/>
    <property type="project" value="UniProtKB-KW"/>
</dbReference>
<dbReference type="GO" id="GO:0032259">
    <property type="term" value="P:methylation"/>
    <property type="evidence" value="ECO:0007669"/>
    <property type="project" value="UniProtKB-KW"/>
</dbReference>
<comment type="caution">
    <text evidence="3">The sequence shown here is derived from an EMBL/GenBank/DDBJ whole genome shotgun (WGS) entry which is preliminary data.</text>
</comment>
<dbReference type="InterPro" id="IPR029063">
    <property type="entry name" value="SAM-dependent_MTases_sf"/>
</dbReference>
<dbReference type="EMBL" id="RWKW01000017">
    <property type="protein sequence ID" value="RST87430.1"/>
    <property type="molecule type" value="Genomic_DNA"/>
</dbReference>
<evidence type="ECO:0000259" key="2">
    <source>
        <dbReference type="Pfam" id="PF13847"/>
    </source>
</evidence>
<dbReference type="InterPro" id="IPR018773">
    <property type="entry name" value="MeTrfase_reg_dom_prd"/>
</dbReference>
<protein>
    <submittedName>
        <fullName evidence="3">Methyltransferase domain-containing protein</fullName>
    </submittedName>
</protein>
<sequence>MDLEHVGTGQPGSTADSADGYISDVAYTLGFHRELAPTFLDHVCLTTGIEPPSGAKRRLRYCELGCGRGFQTVLLAAANPDVEFVGIDFNSEHIAEATDMAGRAAIANVRFIEAGFDEAGTDAELGLFDYIVLHGVYAWVAPPVRDDIRAFIRARLHPGGVVHVSYNTHPGWTRAIPTQKLLIEAAKRAEGDSLARLDKAMQVLRMLAEEPSGQVERRGAISRSSVRDLAKKDRRYLAHEYLSAAWQPLFVTDVIAAMASAGLDYAGSASLAENRLEFCAPPKLAAIMKSAPDEAMRELIKDIAIGQAFRRDVYVRQPRRLDLQDKRNRLLAQDYAAYPHTKAIPEKLRAPAGEIGLGHDLSEAVWRCIDGRIVSGAGLVSAGRSVGEREERMLAVIELLVHNGVLHPARPGIVEANRGPSQRFNEAIFELSKAGDTHRYLASPVLGTGFTTKYPERILPPLIAATPLADDRAVAEAAFDQVLAAGQHFLRDGISVDKDEDSLGELSRFVGEFRAHRLPRWQLLGTMSGAAAAD</sequence>